<dbReference type="EMBL" id="OZ034822">
    <property type="protein sequence ID" value="CAL1411383.1"/>
    <property type="molecule type" value="Genomic_DNA"/>
</dbReference>
<accession>A0AAV2GNY3</accession>
<name>A0AAV2GNY3_9ROSI</name>
<evidence type="ECO:0000313" key="2">
    <source>
        <dbReference type="Proteomes" id="UP001497516"/>
    </source>
</evidence>
<keyword evidence="2" id="KW-1185">Reference proteome</keyword>
<reference evidence="1 2" key="1">
    <citation type="submission" date="2024-04" db="EMBL/GenBank/DDBJ databases">
        <authorList>
            <person name="Fracassetti M."/>
        </authorList>
    </citation>
    <scope>NUCLEOTIDE SEQUENCE [LARGE SCALE GENOMIC DNA]</scope>
</reference>
<dbReference type="Proteomes" id="UP001497516">
    <property type="component" value="Chromosome 9"/>
</dbReference>
<sequence length="71" mass="7544">MSRGDKRIAGAKAVDFGNFLEDAEVLGLAHGLLNLLGDSRSPPLVLGGDEHGQGQRRCRRAVGFLRADLAT</sequence>
<protein>
    <submittedName>
        <fullName evidence="1">Uncharacterized protein</fullName>
    </submittedName>
</protein>
<organism evidence="1 2">
    <name type="scientific">Linum trigynum</name>
    <dbReference type="NCBI Taxonomy" id="586398"/>
    <lineage>
        <taxon>Eukaryota</taxon>
        <taxon>Viridiplantae</taxon>
        <taxon>Streptophyta</taxon>
        <taxon>Embryophyta</taxon>
        <taxon>Tracheophyta</taxon>
        <taxon>Spermatophyta</taxon>
        <taxon>Magnoliopsida</taxon>
        <taxon>eudicotyledons</taxon>
        <taxon>Gunneridae</taxon>
        <taxon>Pentapetalae</taxon>
        <taxon>rosids</taxon>
        <taxon>fabids</taxon>
        <taxon>Malpighiales</taxon>
        <taxon>Linaceae</taxon>
        <taxon>Linum</taxon>
    </lineage>
</organism>
<dbReference type="AlphaFoldDB" id="A0AAV2GNY3"/>
<evidence type="ECO:0000313" key="1">
    <source>
        <dbReference type="EMBL" id="CAL1411383.1"/>
    </source>
</evidence>
<gene>
    <name evidence="1" type="ORF">LTRI10_LOCUS50744</name>
</gene>
<proteinExistence type="predicted"/>